<proteinExistence type="predicted"/>
<feature type="region of interest" description="Disordered" evidence="1">
    <location>
        <begin position="343"/>
        <end position="376"/>
    </location>
</feature>
<evidence type="ECO:0000313" key="2">
    <source>
        <dbReference type="EMBL" id="GGD70179.1"/>
    </source>
</evidence>
<keyword evidence="3" id="KW-1185">Reference proteome</keyword>
<accession>A0A916Z0C0</accession>
<reference evidence="2" key="2">
    <citation type="submission" date="2020-09" db="EMBL/GenBank/DDBJ databases">
        <authorList>
            <person name="Sun Q."/>
            <person name="Zhou Y."/>
        </authorList>
    </citation>
    <scope>NUCLEOTIDE SEQUENCE</scope>
    <source>
        <strain evidence="2">CGMCC 1.15958</strain>
    </source>
</reference>
<evidence type="ECO:0000256" key="1">
    <source>
        <dbReference type="SAM" id="MobiDB-lite"/>
    </source>
</evidence>
<reference evidence="2" key="1">
    <citation type="journal article" date="2014" name="Int. J. Syst. Evol. Microbiol.">
        <title>Complete genome sequence of Corynebacterium casei LMG S-19264T (=DSM 44701T), isolated from a smear-ripened cheese.</title>
        <authorList>
            <consortium name="US DOE Joint Genome Institute (JGI-PGF)"/>
            <person name="Walter F."/>
            <person name="Albersmeier A."/>
            <person name="Kalinowski J."/>
            <person name="Ruckert C."/>
        </authorList>
    </citation>
    <scope>NUCLEOTIDE SEQUENCE</scope>
    <source>
        <strain evidence="2">CGMCC 1.15958</strain>
    </source>
</reference>
<dbReference type="InterPro" id="IPR025345">
    <property type="entry name" value="DUF4249"/>
</dbReference>
<name>A0A916Z0C0_9BACT</name>
<sequence length="376" mass="42629">MNRNIILLIATIALWICSCVEPFNLNIKSTLRLLTVEATLTDSSDEQTISITESVNSFGKVVAFPVLKVSAELEVNGTTRIPFIEKGLGKYALPATFRAKPGNTYKLIFTKADGTKYESSEDKMFTVPEIINVHDKFVFNGIERSFGYEHANYVYLDTKDPVEEKNSYVWSWQLWERQDVCFTCEGGRYFDTPRPSGCKTERGYEGITYDYYCDGNCWEMFFSQELNVFTDIYTNGNPINNRLIAKIPYYNSSGALIEIKQQSVSPSAYQYLKLLAEQVQNNGSLVDTPPAALVGNVRNVSNPQEIVAGFFMVTGVRYVKYWIDRKDPIAQKLTPTGLRDHSIREEPMSDIPGRPPLTPCILSPSRTPFKPKGWRD</sequence>
<organism evidence="2 3">
    <name type="scientific">Emticicia aquatilis</name>
    <dbReference type="NCBI Taxonomy" id="1537369"/>
    <lineage>
        <taxon>Bacteria</taxon>
        <taxon>Pseudomonadati</taxon>
        <taxon>Bacteroidota</taxon>
        <taxon>Cytophagia</taxon>
        <taxon>Cytophagales</taxon>
        <taxon>Leadbetterellaceae</taxon>
        <taxon>Emticicia</taxon>
    </lineage>
</organism>
<evidence type="ECO:0008006" key="4">
    <source>
        <dbReference type="Google" id="ProtNLM"/>
    </source>
</evidence>
<comment type="caution">
    <text evidence="2">The sequence shown here is derived from an EMBL/GenBank/DDBJ whole genome shotgun (WGS) entry which is preliminary data.</text>
</comment>
<protein>
    <recommendedName>
        <fullName evidence="4">DUF4249 domain-containing protein</fullName>
    </recommendedName>
</protein>
<evidence type="ECO:0000313" key="3">
    <source>
        <dbReference type="Proteomes" id="UP000609064"/>
    </source>
</evidence>
<dbReference type="AlphaFoldDB" id="A0A916Z0C0"/>
<dbReference type="RefSeq" id="WP_229250780.1">
    <property type="nucleotide sequence ID" value="NZ_BMKK01000008.1"/>
</dbReference>
<dbReference type="Pfam" id="PF14054">
    <property type="entry name" value="DUF4249"/>
    <property type="match status" value="1"/>
</dbReference>
<dbReference type="Proteomes" id="UP000609064">
    <property type="component" value="Unassembled WGS sequence"/>
</dbReference>
<gene>
    <name evidence="2" type="ORF">GCM10011514_37820</name>
</gene>
<dbReference type="PROSITE" id="PS51257">
    <property type="entry name" value="PROKAR_LIPOPROTEIN"/>
    <property type="match status" value="1"/>
</dbReference>
<dbReference type="EMBL" id="BMKK01000008">
    <property type="protein sequence ID" value="GGD70179.1"/>
    <property type="molecule type" value="Genomic_DNA"/>
</dbReference>